<dbReference type="Proteomes" id="UP000000483">
    <property type="component" value="Chromosome"/>
</dbReference>
<organism evidence="2 3">
    <name type="scientific">Desulfobacca acetoxidans (strain ATCC 700848 / DSM 11109 / ASRB2)</name>
    <dbReference type="NCBI Taxonomy" id="880072"/>
    <lineage>
        <taxon>Bacteria</taxon>
        <taxon>Pseudomonadati</taxon>
        <taxon>Thermodesulfobacteriota</taxon>
        <taxon>Desulfobaccia</taxon>
        <taxon>Desulfobaccales</taxon>
        <taxon>Desulfobaccaceae</taxon>
        <taxon>Desulfobacca</taxon>
    </lineage>
</organism>
<reference evidence="3" key="2">
    <citation type="submission" date="2011-03" db="EMBL/GenBank/DDBJ databases">
        <title>The complete genome of Desulfobacca acetoxidans DSM 11109.</title>
        <authorList>
            <consortium name="US DOE Joint Genome Institute (JGI-PGF)"/>
            <person name="Lucas S."/>
            <person name="Copeland A."/>
            <person name="Lapidus A."/>
            <person name="Bruce D."/>
            <person name="Goodwin L."/>
            <person name="Pitluck S."/>
            <person name="Peters L."/>
            <person name="Kyrpides N."/>
            <person name="Mavromatis K."/>
            <person name="Ivanova N."/>
            <person name="Ovchinnikova G."/>
            <person name="Teshima H."/>
            <person name="Detter J.C."/>
            <person name="Han C."/>
            <person name="Land M."/>
            <person name="Hauser L."/>
            <person name="Markowitz V."/>
            <person name="Cheng J.-F."/>
            <person name="Hugenholtz P."/>
            <person name="Woyke T."/>
            <person name="Wu D."/>
            <person name="Spring S."/>
            <person name="Schueler E."/>
            <person name="Brambilla E."/>
            <person name="Klenk H.-P."/>
            <person name="Eisen J.A."/>
        </authorList>
    </citation>
    <scope>NUCLEOTIDE SEQUENCE [LARGE SCALE GENOMIC DNA]</scope>
    <source>
        <strain evidence="3">ATCC 700848 / DSM 11109 / ASRB2</strain>
    </source>
</reference>
<sequence>MENPRKGEQAMKVLNLYFTTTGNTTKVADQIAATIAAGGHQVDTIRITANTSVDLLEYDLIFVGSGVYEWLPGKPLRSLFSRLRQNYVARGEIRPGSPLRQGKTGVVYCTYGGGHTGVNEAIPTAKYMGQLLEHLGIPVIAEWYLVGEYHGKLQRFSTTGRLGDISGRPNKEDLRQLAELVQGILKAQLPEINS</sequence>
<accession>F2NDP6</accession>
<dbReference type="STRING" id="880072.Desac_2502"/>
<name>F2NDP6_DESAR</name>
<evidence type="ECO:0000259" key="1">
    <source>
        <dbReference type="PROSITE" id="PS50902"/>
    </source>
</evidence>
<protein>
    <submittedName>
        <fullName evidence="2">Flavodoxin/nitric oxide synthase</fullName>
    </submittedName>
</protein>
<dbReference type="SUPFAM" id="SSF52218">
    <property type="entry name" value="Flavoproteins"/>
    <property type="match status" value="1"/>
</dbReference>
<dbReference type="KEGG" id="dao:Desac_2502"/>
<dbReference type="eggNOG" id="COG0716">
    <property type="taxonomic scope" value="Bacteria"/>
</dbReference>
<evidence type="ECO:0000313" key="3">
    <source>
        <dbReference type="Proteomes" id="UP000000483"/>
    </source>
</evidence>
<feature type="domain" description="Flavodoxin-like" evidence="1">
    <location>
        <begin position="13"/>
        <end position="185"/>
    </location>
</feature>
<dbReference type="Gene3D" id="3.40.50.360">
    <property type="match status" value="1"/>
</dbReference>
<dbReference type="InterPro" id="IPR029039">
    <property type="entry name" value="Flavoprotein-like_sf"/>
</dbReference>
<dbReference type="EMBL" id="CP002629">
    <property type="protein sequence ID" value="AEB10322.1"/>
    <property type="molecule type" value="Genomic_DNA"/>
</dbReference>
<keyword evidence="3" id="KW-1185">Reference proteome</keyword>
<dbReference type="InterPro" id="IPR008254">
    <property type="entry name" value="Flavodoxin/NO_synth"/>
</dbReference>
<reference evidence="2 3" key="1">
    <citation type="journal article" date="2011" name="Stand. Genomic Sci.">
        <title>Complete genome sequence of the acetate-degrading sulfate reducer Desulfobacca acetoxidans type strain (ASRB2).</title>
        <authorList>
            <person name="Goker M."/>
            <person name="Teshima H."/>
            <person name="Lapidus A."/>
            <person name="Nolan M."/>
            <person name="Lucas S."/>
            <person name="Hammon N."/>
            <person name="Deshpande S."/>
            <person name="Cheng J.F."/>
            <person name="Tapia R."/>
            <person name="Han C."/>
            <person name="Goodwin L."/>
            <person name="Pitluck S."/>
            <person name="Huntemann M."/>
            <person name="Liolios K."/>
            <person name="Ivanova N."/>
            <person name="Pagani I."/>
            <person name="Mavromatis K."/>
            <person name="Ovchinikova G."/>
            <person name="Pati A."/>
            <person name="Chen A."/>
            <person name="Palaniappan K."/>
            <person name="Land M."/>
            <person name="Hauser L."/>
            <person name="Brambilla E.M."/>
            <person name="Rohde M."/>
            <person name="Spring S."/>
            <person name="Detter J.C."/>
            <person name="Woyke T."/>
            <person name="Bristow J."/>
            <person name="Eisen J.A."/>
            <person name="Markowitz V."/>
            <person name="Hugenholtz P."/>
            <person name="Kyrpides N.C."/>
            <person name="Klenk H.P."/>
        </authorList>
    </citation>
    <scope>NUCLEOTIDE SEQUENCE [LARGE SCALE GENOMIC DNA]</scope>
    <source>
        <strain evidence="3">ATCC 700848 / DSM 11109 / ASRB2</strain>
    </source>
</reference>
<proteinExistence type="predicted"/>
<dbReference type="AlphaFoldDB" id="F2NDP6"/>
<evidence type="ECO:0000313" key="2">
    <source>
        <dbReference type="EMBL" id="AEB10322.1"/>
    </source>
</evidence>
<dbReference type="GO" id="GO:0010181">
    <property type="term" value="F:FMN binding"/>
    <property type="evidence" value="ECO:0007669"/>
    <property type="project" value="InterPro"/>
</dbReference>
<gene>
    <name evidence="2" type="ordered locus">Desac_2502</name>
</gene>
<dbReference type="HOGENOM" id="CLU_1494070_0_0_7"/>
<dbReference type="InterPro" id="IPR026816">
    <property type="entry name" value="Flavodoxin_dom"/>
</dbReference>
<dbReference type="Pfam" id="PF12724">
    <property type="entry name" value="Flavodoxin_5"/>
    <property type="match status" value="1"/>
</dbReference>
<dbReference type="PROSITE" id="PS50902">
    <property type="entry name" value="FLAVODOXIN_LIKE"/>
    <property type="match status" value="1"/>
</dbReference>